<feature type="region of interest" description="Disordered" evidence="1">
    <location>
        <begin position="383"/>
        <end position="407"/>
    </location>
</feature>
<reference evidence="3" key="1">
    <citation type="submission" date="2021-02" db="EMBL/GenBank/DDBJ databases">
        <authorList>
            <person name="Dougan E. K."/>
            <person name="Rhodes N."/>
            <person name="Thang M."/>
            <person name="Chan C."/>
        </authorList>
    </citation>
    <scope>NUCLEOTIDE SEQUENCE</scope>
</reference>
<dbReference type="AlphaFoldDB" id="A0A812T1Y0"/>
<organism evidence="3 4">
    <name type="scientific">Symbiodinium necroappetens</name>
    <dbReference type="NCBI Taxonomy" id="1628268"/>
    <lineage>
        <taxon>Eukaryota</taxon>
        <taxon>Sar</taxon>
        <taxon>Alveolata</taxon>
        <taxon>Dinophyceae</taxon>
        <taxon>Suessiales</taxon>
        <taxon>Symbiodiniaceae</taxon>
        <taxon>Symbiodinium</taxon>
    </lineage>
</organism>
<name>A0A812T1Y0_9DINO</name>
<evidence type="ECO:0000256" key="1">
    <source>
        <dbReference type="SAM" id="MobiDB-lite"/>
    </source>
</evidence>
<dbReference type="OrthoDB" id="411962at2759"/>
<dbReference type="EMBL" id="CAJNJA010023079">
    <property type="protein sequence ID" value="CAE7505196.1"/>
    <property type="molecule type" value="Genomic_DNA"/>
</dbReference>
<evidence type="ECO:0000313" key="4">
    <source>
        <dbReference type="Proteomes" id="UP000601435"/>
    </source>
</evidence>
<keyword evidence="4" id="KW-1185">Reference proteome</keyword>
<gene>
    <name evidence="3" type="ORF">SNEC2469_LOCUS14400</name>
</gene>
<keyword evidence="2" id="KW-0812">Transmembrane</keyword>
<keyword evidence="2" id="KW-1133">Transmembrane helix</keyword>
<keyword evidence="2" id="KW-0472">Membrane</keyword>
<feature type="transmembrane region" description="Helical" evidence="2">
    <location>
        <begin position="440"/>
        <end position="461"/>
    </location>
</feature>
<evidence type="ECO:0000256" key="2">
    <source>
        <dbReference type="SAM" id="Phobius"/>
    </source>
</evidence>
<accession>A0A812T1Y0</accession>
<sequence>MESSAAAAWAATLNELDLVTYLEALIAEREFRPLAAIQHAIDGAIAAFFSIVEMVTRFENEDIFLDGPRPSGPCLLTWHRMAAMNRVDLQADDKGLKTCFTACNVLPEWQAAIVAQHQIETLDDFIFMINKKEWESSVAAFCQEVPSIKDNRLALARVKAAWQAGSVAIESSQQSAIKHQGDLDLDDPLPEATMQTLQSDWKRTYSFIIEPHLEPADSLRGRVHREFKRRSMSVLDARKIKTVVSQSMPSREENITLNNGVVLQMHKEHLAPLRSAVEYYWRLRTLAYAWAWGGNFMCKDSDGVEKRMIDLTECLDYADLSLRNCLEFGSGSVSWYEKNDNLTRGKMASLIRRGNNACTALALALQECHLEWRAPLPRSIQSEATSVDTKKRTSTELGLPPAPKNPRLQTVSMAKGGRKFCKASELILTLSRCTWLVLDLWAGMSGLCVALLGLGVTFYALAAEQDEQARQVRGILLGGGMADTRASQPSHVRRLLDELHASPACADLEIFTLLENVASMQPEAAAQLSKWAGGQPFRSDAQFCGWTKRNRLYWLCSRTQSLSPSSAEAPNDWQWFSHQSGPPELRYVGSKPLPKSVHWLQGYTPITTPQEVMKGHALPFFTFTREFWHPLDSATSESPESLERFHQDNRRFPVKAYRESSLLWKRESWRQPLPEERAQMLGVPTSLLEATESDGDRRKQAQNSRLGNGFHIFTVMVILAMLPQLCQSKLQVSSLQPDQDLRDRISGTPWDPCKRAAFPGLLDAPALVQDIQEQLRDFLVDRSRGYDWYELGPTSLDIDVPLQALSVWREPFSPSMMRFGPSVSKVLDAWPDRAIAAALVKGFEIVGDIDWLRTEAAEAVENIIHSPPPKMHQEILQVTLEEIDKGFCSPLKSKAELDAIFGQGNWRPLERFVLNQQGKLRVIDNARKTNHNAHACLHETIWTTNVDFVPAVIRQALSLLELPQDVPDWIRFRVGTEDLPDAYRGLPVCPEHLAVSIAAVFVPQVGWRFTILWGLAYGLEAAVVAFNRFPCLCIAVSRRCCSALSSSYFDDMLALEAVATSDISRQGVLAASTCMGAPPQPAKSFPPAPDRIFLGVSIHVGDATYDRMLFMQCKESTKRKVCSKLDAILESGTLSRDEASKLRGDIQWMFSACAGNAARYASPLLRQAQCEGIACLTEEDRVVLTCLRHMVRTARPRVMDAVAQAPPFMTIYTDASFEKGELRLGWVLFFPPPQQTLAGTCLVPEAVLSIEEFAFPDAGFRGNLQALLTSASETVGDLPF</sequence>
<dbReference type="Proteomes" id="UP000601435">
    <property type="component" value="Unassembled WGS sequence"/>
</dbReference>
<feature type="transmembrane region" description="Helical" evidence="2">
    <location>
        <begin position="706"/>
        <end position="725"/>
    </location>
</feature>
<comment type="caution">
    <text evidence="3">The sequence shown here is derived from an EMBL/GenBank/DDBJ whole genome shotgun (WGS) entry which is preliminary data.</text>
</comment>
<evidence type="ECO:0000313" key="3">
    <source>
        <dbReference type="EMBL" id="CAE7505196.1"/>
    </source>
</evidence>
<protein>
    <submittedName>
        <fullName evidence="3">Uncharacterized protein</fullName>
    </submittedName>
</protein>
<proteinExistence type="predicted"/>